<sequence>MILVMFCGTYMMNKSKWKLFSRLLIQPMSWDLRNITNALMI</sequence>
<reference evidence="1" key="1">
    <citation type="journal article" date="2013" name="PLoS ONE">
        <title>Direct detection of alternative open reading frames translation products in human significantly expands the proteome.</title>
        <authorList>
            <person name="Vanderperre B."/>
            <person name="Lucier J.-F."/>
            <person name="Motard J."/>
            <person name="Tremblay G."/>
            <person name="Vanderperre S."/>
            <person name="Wisztorski M."/>
            <person name="Salzet M."/>
            <person name="Boisvert F.-M."/>
            <person name="Roucou X."/>
        </authorList>
    </citation>
    <scope>NUCLEOTIDE SEQUENCE</scope>
</reference>
<name>L8E9N9_HUMAN</name>
<dbReference type="EMBL" id="HF584377">
    <property type="protein sequence ID" value="CCQ43874.1"/>
    <property type="molecule type" value="Genomic_DNA"/>
</dbReference>
<organism evidence="1">
    <name type="scientific">Homo sapiens</name>
    <name type="common">Human</name>
    <dbReference type="NCBI Taxonomy" id="9606"/>
    <lineage>
        <taxon>Eukaryota</taxon>
        <taxon>Metazoa</taxon>
        <taxon>Chordata</taxon>
        <taxon>Craniata</taxon>
        <taxon>Vertebrata</taxon>
        <taxon>Euteleostomi</taxon>
        <taxon>Mammalia</taxon>
        <taxon>Eutheria</taxon>
        <taxon>Euarchontoglires</taxon>
        <taxon>Primates</taxon>
        <taxon>Haplorrhini</taxon>
        <taxon>Catarrhini</taxon>
        <taxon>Hominidae</taxon>
        <taxon>Homo</taxon>
    </lineage>
</organism>
<dbReference type="OrthoDB" id="626167at2759"/>
<evidence type="ECO:0000313" key="1">
    <source>
        <dbReference type="EMBL" id="CCQ43874.1"/>
    </source>
</evidence>
<protein>
    <submittedName>
        <fullName evidence="1">Alternative protein NPHP3</fullName>
    </submittedName>
</protein>
<accession>L8E9N9</accession>
<gene>
    <name evidence="1" type="primary">NPHP3</name>
</gene>
<proteinExistence type="predicted"/>
<dbReference type="AlphaFoldDB" id="L8E9N9"/>